<dbReference type="PANTHER" id="PTHR46300">
    <property type="entry name" value="P450, PUTATIVE (EUROFUNG)-RELATED-RELATED"/>
    <property type="match status" value="1"/>
</dbReference>
<evidence type="ECO:0000256" key="3">
    <source>
        <dbReference type="ARBA" id="ARBA00022617"/>
    </source>
</evidence>
<organism evidence="8 9">
    <name type="scientific">Guyanagaster necrorhizus</name>
    <dbReference type="NCBI Taxonomy" id="856835"/>
    <lineage>
        <taxon>Eukaryota</taxon>
        <taxon>Fungi</taxon>
        <taxon>Dikarya</taxon>
        <taxon>Basidiomycota</taxon>
        <taxon>Agaricomycotina</taxon>
        <taxon>Agaricomycetes</taxon>
        <taxon>Agaricomycetidae</taxon>
        <taxon>Agaricales</taxon>
        <taxon>Marasmiineae</taxon>
        <taxon>Physalacriaceae</taxon>
        <taxon>Guyanagaster</taxon>
    </lineage>
</organism>
<dbReference type="SUPFAM" id="SSF48264">
    <property type="entry name" value="Cytochrome P450"/>
    <property type="match status" value="1"/>
</dbReference>
<accession>A0A9P7VUV5</accession>
<comment type="similarity">
    <text evidence="2">Belongs to the cytochrome P450 family.</text>
</comment>
<keyword evidence="7" id="KW-0503">Monooxygenase</keyword>
<keyword evidence="4" id="KW-0479">Metal-binding</keyword>
<dbReference type="Gene3D" id="1.10.630.10">
    <property type="entry name" value="Cytochrome P450"/>
    <property type="match status" value="1"/>
</dbReference>
<evidence type="ECO:0000256" key="5">
    <source>
        <dbReference type="ARBA" id="ARBA00023002"/>
    </source>
</evidence>
<dbReference type="InterPro" id="IPR001128">
    <property type="entry name" value="Cyt_P450"/>
</dbReference>
<dbReference type="GO" id="GO:0016705">
    <property type="term" value="F:oxidoreductase activity, acting on paired donors, with incorporation or reduction of molecular oxygen"/>
    <property type="evidence" value="ECO:0007669"/>
    <property type="project" value="InterPro"/>
</dbReference>
<keyword evidence="5" id="KW-0560">Oxidoreductase</keyword>
<evidence type="ECO:0000256" key="4">
    <source>
        <dbReference type="ARBA" id="ARBA00022723"/>
    </source>
</evidence>
<evidence type="ECO:0008006" key="10">
    <source>
        <dbReference type="Google" id="ProtNLM"/>
    </source>
</evidence>
<reference evidence="8" key="1">
    <citation type="submission" date="2020-11" db="EMBL/GenBank/DDBJ databases">
        <title>Adaptations for nitrogen fixation in a non-lichenized fungal sporocarp promotes dispersal by wood-feeding termites.</title>
        <authorList>
            <consortium name="DOE Joint Genome Institute"/>
            <person name="Koch R.A."/>
            <person name="Yoon G."/>
            <person name="Arayal U."/>
            <person name="Lail K."/>
            <person name="Amirebrahimi M."/>
            <person name="Labutti K."/>
            <person name="Lipzen A."/>
            <person name="Riley R."/>
            <person name="Barry K."/>
            <person name="Henrissat B."/>
            <person name="Grigoriev I.V."/>
            <person name="Herr J.R."/>
            <person name="Aime M.C."/>
        </authorList>
    </citation>
    <scope>NUCLEOTIDE SEQUENCE</scope>
    <source>
        <strain evidence="8">MCA 3950</strain>
    </source>
</reference>
<dbReference type="OrthoDB" id="2789670at2759"/>
<dbReference type="GeneID" id="66111084"/>
<name>A0A9P7VUV5_9AGAR</name>
<keyword evidence="9" id="KW-1185">Reference proteome</keyword>
<proteinExistence type="inferred from homology"/>
<dbReference type="GO" id="GO:0005506">
    <property type="term" value="F:iron ion binding"/>
    <property type="evidence" value="ECO:0007669"/>
    <property type="project" value="InterPro"/>
</dbReference>
<sequence length="211" mass="23849">MDPRACESRELRDLQERENLKLLSKLLSDPGNFSKHARECTSSTILLLMYGYPSRIGDPLHLVKIAEDAMLGFARASEPGRWWVDSFTMLKHVPPWFPGASFQRTAKSMRRDLDELYDVPFNFVKTEMKKGIFEQSFLSQYLEEPSLTNNPLDDFGELAKAAGASLYSETTPSALTSFILAMVLHPQVQEKAQSEIDALALGRFPMITEGR</sequence>
<evidence type="ECO:0000313" key="8">
    <source>
        <dbReference type="EMBL" id="KAG7446997.1"/>
    </source>
</evidence>
<dbReference type="AlphaFoldDB" id="A0A9P7VUV5"/>
<dbReference type="InterPro" id="IPR050364">
    <property type="entry name" value="Cytochrome_P450_fung"/>
</dbReference>
<comment type="caution">
    <text evidence="8">The sequence shown here is derived from an EMBL/GenBank/DDBJ whole genome shotgun (WGS) entry which is preliminary data.</text>
</comment>
<evidence type="ECO:0000256" key="7">
    <source>
        <dbReference type="ARBA" id="ARBA00023033"/>
    </source>
</evidence>
<dbReference type="Proteomes" id="UP000812287">
    <property type="component" value="Unassembled WGS sequence"/>
</dbReference>
<gene>
    <name evidence="8" type="ORF">BT62DRAFT_96576</name>
</gene>
<protein>
    <recommendedName>
        <fullName evidence="10">Cytochrome P450</fullName>
    </recommendedName>
</protein>
<dbReference type="EMBL" id="MU250533">
    <property type="protein sequence ID" value="KAG7446997.1"/>
    <property type="molecule type" value="Genomic_DNA"/>
</dbReference>
<dbReference type="GO" id="GO:0004497">
    <property type="term" value="F:monooxygenase activity"/>
    <property type="evidence" value="ECO:0007669"/>
    <property type="project" value="UniProtKB-KW"/>
</dbReference>
<dbReference type="RefSeq" id="XP_043040497.1">
    <property type="nucleotide sequence ID" value="XM_043188787.1"/>
</dbReference>
<evidence type="ECO:0000256" key="1">
    <source>
        <dbReference type="ARBA" id="ARBA00001971"/>
    </source>
</evidence>
<dbReference type="GO" id="GO:0020037">
    <property type="term" value="F:heme binding"/>
    <property type="evidence" value="ECO:0007669"/>
    <property type="project" value="InterPro"/>
</dbReference>
<keyword evidence="3" id="KW-0349">Heme</keyword>
<dbReference type="PANTHER" id="PTHR46300:SF7">
    <property type="entry name" value="P450, PUTATIVE (EUROFUNG)-RELATED"/>
    <property type="match status" value="1"/>
</dbReference>
<evidence type="ECO:0000256" key="6">
    <source>
        <dbReference type="ARBA" id="ARBA00023004"/>
    </source>
</evidence>
<comment type="cofactor">
    <cofactor evidence="1">
        <name>heme</name>
        <dbReference type="ChEBI" id="CHEBI:30413"/>
    </cofactor>
</comment>
<evidence type="ECO:0000256" key="2">
    <source>
        <dbReference type="ARBA" id="ARBA00010617"/>
    </source>
</evidence>
<dbReference type="Pfam" id="PF00067">
    <property type="entry name" value="p450"/>
    <property type="match status" value="1"/>
</dbReference>
<dbReference type="InterPro" id="IPR036396">
    <property type="entry name" value="Cyt_P450_sf"/>
</dbReference>
<keyword evidence="6" id="KW-0408">Iron</keyword>
<evidence type="ECO:0000313" key="9">
    <source>
        <dbReference type="Proteomes" id="UP000812287"/>
    </source>
</evidence>